<sequence>MADQELLYDLQLEGLDANAWLARVEEICGEIGYCELLGNHHLAMQIDAGPRLFVSFENIPSARKFNPEAAPRGWLLARDRGWSCLTILSKDPENWFRDPAIYAFFDRLIDDGYFDEFEDVLFYGAGGAGYAAAAYSVSAPEARVLALRPQATLDPARAPWDRRFMAQRRKDFTSRFGYAPMMLETASQAWIVHDPMVPEDAMHATLFEAPNTTLLRTPHLGLTPERDLSLMRVLDDMIDEAMDGTLDAASFAGYWRARQGHLPYLRTLFHMLEEDGRDRLLAKLCRFVLRDTNRPLFAKKLAQIEARGADATTMSQSEDA</sequence>
<proteinExistence type="predicted"/>
<gene>
    <name evidence="1" type="ORF">DFK10_10590</name>
</gene>
<keyword evidence="2" id="KW-1185">Reference proteome</keyword>
<accession>A0A2V1P4A0</accession>
<name>A0A2V1P4A0_9RHOB</name>
<dbReference type="Proteomes" id="UP000245293">
    <property type="component" value="Unassembled WGS sequence"/>
</dbReference>
<organism evidence="1 2">
    <name type="scientific">Salibaculum griseiflavum</name>
    <dbReference type="NCBI Taxonomy" id="1914409"/>
    <lineage>
        <taxon>Bacteria</taxon>
        <taxon>Pseudomonadati</taxon>
        <taxon>Pseudomonadota</taxon>
        <taxon>Alphaproteobacteria</taxon>
        <taxon>Rhodobacterales</taxon>
        <taxon>Roseobacteraceae</taxon>
        <taxon>Salibaculum</taxon>
    </lineage>
</organism>
<dbReference type="EMBL" id="QETF01000011">
    <property type="protein sequence ID" value="PWG16588.1"/>
    <property type="molecule type" value="Genomic_DNA"/>
</dbReference>
<dbReference type="OrthoDB" id="7840273at2"/>
<evidence type="ECO:0000313" key="1">
    <source>
        <dbReference type="EMBL" id="PWG16588.1"/>
    </source>
</evidence>
<comment type="caution">
    <text evidence="1">The sequence shown here is derived from an EMBL/GenBank/DDBJ whole genome shotgun (WGS) entry which is preliminary data.</text>
</comment>
<dbReference type="AlphaFoldDB" id="A0A2V1P4A0"/>
<evidence type="ECO:0000313" key="2">
    <source>
        <dbReference type="Proteomes" id="UP000245293"/>
    </source>
</evidence>
<reference evidence="2" key="1">
    <citation type="submission" date="2018-05" db="EMBL/GenBank/DDBJ databases">
        <authorList>
            <person name="Du Z."/>
            <person name="Wang X."/>
        </authorList>
    </citation>
    <scope>NUCLEOTIDE SEQUENCE [LARGE SCALE GENOMIC DNA]</scope>
    <source>
        <strain evidence="2">WDS4C29</strain>
    </source>
</reference>
<dbReference type="RefSeq" id="WP_109389006.1">
    <property type="nucleotide sequence ID" value="NZ_QETF01000011.1"/>
</dbReference>
<protein>
    <recommendedName>
        <fullName evidence="3">Phosphoadenosine phosphosulfate reductase</fullName>
    </recommendedName>
</protein>
<evidence type="ECO:0008006" key="3">
    <source>
        <dbReference type="Google" id="ProtNLM"/>
    </source>
</evidence>